<dbReference type="InterPro" id="IPR012218">
    <property type="entry name" value="Cyt_c_BACSU-c550-type"/>
</dbReference>
<keyword evidence="7" id="KW-0472">Membrane</keyword>
<evidence type="ECO:0000256" key="2">
    <source>
        <dbReference type="ARBA" id="ARBA00022617"/>
    </source>
</evidence>
<dbReference type="InterPro" id="IPR036909">
    <property type="entry name" value="Cyt_c-like_dom_sf"/>
</dbReference>
<proteinExistence type="predicted"/>
<dbReference type="NCBIfam" id="NF045773">
    <property type="entry name" value="cytochro_C550"/>
    <property type="match status" value="1"/>
</dbReference>
<dbReference type="PIRSF" id="PIRSF000025">
    <property type="entry name" value="Cytc_Bsub_c550"/>
    <property type="match status" value="1"/>
</dbReference>
<dbReference type="RefSeq" id="WP_381445415.1">
    <property type="nucleotide sequence ID" value="NZ_JBHSNP010000026.1"/>
</dbReference>
<keyword evidence="10" id="KW-1185">Reference proteome</keyword>
<keyword evidence="3 6" id="KW-0479">Metal-binding</keyword>
<keyword evidence="4" id="KW-0249">Electron transport</keyword>
<dbReference type="EMBL" id="JBHSNP010000026">
    <property type="protein sequence ID" value="MFC5604064.1"/>
    <property type="molecule type" value="Genomic_DNA"/>
</dbReference>
<dbReference type="PANTHER" id="PTHR37823:SF4">
    <property type="entry name" value="MENAQUINOL-CYTOCHROME C REDUCTASE CYTOCHROME B_C SUBUNIT"/>
    <property type="match status" value="1"/>
</dbReference>
<evidence type="ECO:0000256" key="5">
    <source>
        <dbReference type="ARBA" id="ARBA00023004"/>
    </source>
</evidence>
<keyword evidence="7" id="KW-0812">Transmembrane</keyword>
<feature type="domain" description="Cytochrome c" evidence="8">
    <location>
        <begin position="51"/>
        <end position="125"/>
    </location>
</feature>
<dbReference type="PANTHER" id="PTHR37823">
    <property type="entry name" value="CYTOCHROME C-553-LIKE"/>
    <property type="match status" value="1"/>
</dbReference>
<dbReference type="SUPFAM" id="SSF46626">
    <property type="entry name" value="Cytochrome c"/>
    <property type="match status" value="1"/>
</dbReference>
<dbReference type="PRINTS" id="PR00605">
    <property type="entry name" value="CYTCHROMECIC"/>
</dbReference>
<protein>
    <submittedName>
        <fullName evidence="9">Cytochrome c550</fullName>
    </submittedName>
</protein>
<gene>
    <name evidence="9" type="primary">cccA</name>
    <name evidence="9" type="ORF">ACFPTP_12620</name>
</gene>
<keyword evidence="5 6" id="KW-0408">Iron</keyword>
<feature type="transmembrane region" description="Helical" evidence="7">
    <location>
        <begin position="6"/>
        <end position="28"/>
    </location>
</feature>
<dbReference type="Pfam" id="PF13442">
    <property type="entry name" value="Cytochrome_CBB3"/>
    <property type="match status" value="1"/>
</dbReference>
<dbReference type="Proteomes" id="UP001596071">
    <property type="component" value="Unassembled WGS sequence"/>
</dbReference>
<dbReference type="PROSITE" id="PS51007">
    <property type="entry name" value="CYTC"/>
    <property type="match status" value="1"/>
</dbReference>
<dbReference type="InterPro" id="IPR054780">
    <property type="entry name" value="Cytochro_C550_firm"/>
</dbReference>
<keyword evidence="2 6" id="KW-0349">Heme</keyword>
<evidence type="ECO:0000313" key="10">
    <source>
        <dbReference type="Proteomes" id="UP001596071"/>
    </source>
</evidence>
<evidence type="ECO:0000256" key="3">
    <source>
        <dbReference type="ARBA" id="ARBA00022723"/>
    </source>
</evidence>
<dbReference type="Gene3D" id="1.10.760.10">
    <property type="entry name" value="Cytochrome c-like domain"/>
    <property type="match status" value="1"/>
</dbReference>
<evidence type="ECO:0000259" key="8">
    <source>
        <dbReference type="PROSITE" id="PS51007"/>
    </source>
</evidence>
<keyword evidence="1" id="KW-0813">Transport</keyword>
<name>A0ABW0TYD9_9BACL</name>
<accession>A0ABW0TYD9</accession>
<sequence>MKNNPVVPYILIFALGLGLIFFMSLYGIDQKKEIAAKDEEGKTEETTEGAASEDFDPEAFAQGKCIGCHGGDLTGGVGPNLHGLSLSKDEIHDIIKNGQGGMPAFGGQISDDQIDQLSEYILSLK</sequence>
<evidence type="ECO:0000313" key="9">
    <source>
        <dbReference type="EMBL" id="MFC5604064.1"/>
    </source>
</evidence>
<evidence type="ECO:0000256" key="6">
    <source>
        <dbReference type="PROSITE-ProRule" id="PRU00433"/>
    </source>
</evidence>
<evidence type="ECO:0000256" key="4">
    <source>
        <dbReference type="ARBA" id="ARBA00022982"/>
    </source>
</evidence>
<dbReference type="InterPro" id="IPR009056">
    <property type="entry name" value="Cyt_c-like_dom"/>
</dbReference>
<comment type="caution">
    <text evidence="9">The sequence shown here is derived from an EMBL/GenBank/DDBJ whole genome shotgun (WGS) entry which is preliminary data.</text>
</comment>
<evidence type="ECO:0000256" key="7">
    <source>
        <dbReference type="SAM" id="Phobius"/>
    </source>
</evidence>
<dbReference type="InterPro" id="IPR051811">
    <property type="entry name" value="Cytochrome_c550/c551-like"/>
</dbReference>
<keyword evidence="7" id="KW-1133">Transmembrane helix</keyword>
<evidence type="ECO:0000256" key="1">
    <source>
        <dbReference type="ARBA" id="ARBA00022448"/>
    </source>
</evidence>
<reference evidence="10" key="1">
    <citation type="journal article" date="2019" name="Int. J. Syst. Evol. Microbiol.">
        <title>The Global Catalogue of Microorganisms (GCM) 10K type strain sequencing project: providing services to taxonomists for standard genome sequencing and annotation.</title>
        <authorList>
            <consortium name="The Broad Institute Genomics Platform"/>
            <consortium name="The Broad Institute Genome Sequencing Center for Infectious Disease"/>
            <person name="Wu L."/>
            <person name="Ma J."/>
        </authorList>
    </citation>
    <scope>NUCLEOTIDE SEQUENCE [LARGE SCALE GENOMIC DNA]</scope>
    <source>
        <strain evidence="10">KACC 11299</strain>
    </source>
</reference>
<organism evidence="9 10">
    <name type="scientific">Sporosarcina koreensis</name>
    <dbReference type="NCBI Taxonomy" id="334735"/>
    <lineage>
        <taxon>Bacteria</taxon>
        <taxon>Bacillati</taxon>
        <taxon>Bacillota</taxon>
        <taxon>Bacilli</taxon>
        <taxon>Bacillales</taxon>
        <taxon>Caryophanaceae</taxon>
        <taxon>Sporosarcina</taxon>
    </lineage>
</organism>
<dbReference type="InterPro" id="IPR008168">
    <property type="entry name" value="Cyt_C_IC"/>
</dbReference>